<sequence>MSMLKITARDAATGPVLEVSGDLDYRNATRLRERVTATVLRPGQRLILDLSGLEFCDSSGISALIAAHHHATTLGANVALAAVPAPTLRILRLIGLDTIIPLHPDSDPAALA</sequence>
<evidence type="ECO:0000313" key="4">
    <source>
        <dbReference type="EMBL" id="QKW49134.1"/>
    </source>
</evidence>
<dbReference type="PROSITE" id="PS50801">
    <property type="entry name" value="STAS"/>
    <property type="match status" value="1"/>
</dbReference>
<dbReference type="InterPro" id="IPR003658">
    <property type="entry name" value="Anti-sigma_ant"/>
</dbReference>
<dbReference type="InterPro" id="IPR002645">
    <property type="entry name" value="STAS_dom"/>
</dbReference>
<dbReference type="Proteomes" id="UP000509303">
    <property type="component" value="Chromosome"/>
</dbReference>
<keyword evidence="5" id="KW-1185">Reference proteome</keyword>
<evidence type="ECO:0000256" key="1">
    <source>
        <dbReference type="ARBA" id="ARBA00009013"/>
    </source>
</evidence>
<dbReference type="Pfam" id="PF01740">
    <property type="entry name" value="STAS"/>
    <property type="match status" value="1"/>
</dbReference>
<dbReference type="PANTHER" id="PTHR33495:SF2">
    <property type="entry name" value="ANTI-SIGMA FACTOR ANTAGONIST TM_1081-RELATED"/>
    <property type="match status" value="1"/>
</dbReference>
<dbReference type="AlphaFoldDB" id="A0A7H8N3N1"/>
<dbReference type="RefSeq" id="WP_176160867.1">
    <property type="nucleotide sequence ID" value="NZ_CP054929.1"/>
</dbReference>
<comment type="similarity">
    <text evidence="1 2">Belongs to the anti-sigma-factor antagonist family.</text>
</comment>
<dbReference type="InterPro" id="IPR036513">
    <property type="entry name" value="STAS_dom_sf"/>
</dbReference>
<dbReference type="EMBL" id="CP054929">
    <property type="protein sequence ID" value="QKW49134.1"/>
    <property type="molecule type" value="Genomic_DNA"/>
</dbReference>
<proteinExistence type="inferred from homology"/>
<dbReference type="Gene3D" id="3.30.750.24">
    <property type="entry name" value="STAS domain"/>
    <property type="match status" value="1"/>
</dbReference>
<dbReference type="CDD" id="cd07043">
    <property type="entry name" value="STAS_anti-anti-sigma_factors"/>
    <property type="match status" value="1"/>
</dbReference>
<evidence type="ECO:0000256" key="2">
    <source>
        <dbReference type="RuleBase" id="RU003749"/>
    </source>
</evidence>
<evidence type="ECO:0000259" key="3">
    <source>
        <dbReference type="PROSITE" id="PS50801"/>
    </source>
</evidence>
<dbReference type="SUPFAM" id="SSF52091">
    <property type="entry name" value="SpoIIaa-like"/>
    <property type="match status" value="1"/>
</dbReference>
<accession>A0A7H8N3N1</accession>
<reference evidence="4 5" key="1">
    <citation type="submission" date="2020-06" db="EMBL/GenBank/DDBJ databases">
        <title>Genome mining for natural products.</title>
        <authorList>
            <person name="Zhang B."/>
            <person name="Shi J."/>
            <person name="Ge H."/>
        </authorList>
    </citation>
    <scope>NUCLEOTIDE SEQUENCE [LARGE SCALE GENOMIC DNA]</scope>
    <source>
        <strain evidence="4 5">NA00687</strain>
    </source>
</reference>
<organism evidence="4 5">
    <name type="scientific">Streptomyces buecherae</name>
    <dbReference type="NCBI Taxonomy" id="2763006"/>
    <lineage>
        <taxon>Bacteria</taxon>
        <taxon>Bacillati</taxon>
        <taxon>Actinomycetota</taxon>
        <taxon>Actinomycetes</taxon>
        <taxon>Kitasatosporales</taxon>
        <taxon>Streptomycetaceae</taxon>
        <taxon>Streptomyces</taxon>
    </lineage>
</organism>
<dbReference type="GO" id="GO:0043856">
    <property type="term" value="F:anti-sigma factor antagonist activity"/>
    <property type="evidence" value="ECO:0007669"/>
    <property type="project" value="InterPro"/>
</dbReference>
<name>A0A7H8N3N1_9ACTN</name>
<evidence type="ECO:0000313" key="5">
    <source>
        <dbReference type="Proteomes" id="UP000509303"/>
    </source>
</evidence>
<feature type="domain" description="STAS" evidence="3">
    <location>
        <begin position="16"/>
        <end position="112"/>
    </location>
</feature>
<protein>
    <recommendedName>
        <fullName evidence="2">Anti-sigma factor antagonist</fullName>
    </recommendedName>
</protein>
<dbReference type="NCBIfam" id="TIGR00377">
    <property type="entry name" value="ant_ant_sig"/>
    <property type="match status" value="1"/>
</dbReference>
<dbReference type="PANTHER" id="PTHR33495">
    <property type="entry name" value="ANTI-SIGMA FACTOR ANTAGONIST TM_1081-RELATED-RELATED"/>
    <property type="match status" value="1"/>
</dbReference>
<gene>
    <name evidence="4" type="ORF">HUT08_05750</name>
</gene>